<dbReference type="Proteomes" id="UP001416858">
    <property type="component" value="Unassembled WGS sequence"/>
</dbReference>
<organism evidence="1 2">
    <name type="scientific">Novipirellula caenicola</name>
    <dbReference type="NCBI Taxonomy" id="1536901"/>
    <lineage>
        <taxon>Bacteria</taxon>
        <taxon>Pseudomonadati</taxon>
        <taxon>Planctomycetota</taxon>
        <taxon>Planctomycetia</taxon>
        <taxon>Pirellulales</taxon>
        <taxon>Pirellulaceae</taxon>
        <taxon>Novipirellula</taxon>
    </lineage>
</organism>
<reference evidence="1 2" key="1">
    <citation type="submission" date="2024-02" db="EMBL/GenBank/DDBJ databases">
        <title>Rhodopirellula caenicola NBRC 110016.</title>
        <authorList>
            <person name="Ichikawa N."/>
            <person name="Katano-Makiyama Y."/>
            <person name="Hidaka K."/>
        </authorList>
    </citation>
    <scope>NUCLEOTIDE SEQUENCE [LARGE SCALE GENOMIC DNA]</scope>
    <source>
        <strain evidence="1 2">NBRC 110016</strain>
    </source>
</reference>
<comment type="caution">
    <text evidence="1">The sequence shown here is derived from an EMBL/GenBank/DDBJ whole genome shotgun (WGS) entry which is preliminary data.</text>
</comment>
<dbReference type="EMBL" id="BAABRO010000047">
    <property type="protein sequence ID" value="GAA5511224.1"/>
    <property type="molecule type" value="Genomic_DNA"/>
</dbReference>
<accession>A0ABP9W1G4</accession>
<keyword evidence="2" id="KW-1185">Reference proteome</keyword>
<evidence type="ECO:0000313" key="2">
    <source>
        <dbReference type="Proteomes" id="UP001416858"/>
    </source>
</evidence>
<proteinExistence type="predicted"/>
<evidence type="ECO:0000313" key="1">
    <source>
        <dbReference type="EMBL" id="GAA5511224.1"/>
    </source>
</evidence>
<dbReference type="RefSeq" id="WP_345689727.1">
    <property type="nucleotide sequence ID" value="NZ_BAABRO010000047.1"/>
</dbReference>
<evidence type="ECO:0008006" key="3">
    <source>
        <dbReference type="Google" id="ProtNLM"/>
    </source>
</evidence>
<protein>
    <recommendedName>
        <fullName evidence="3">Restriction endonuclease type IV Mrr domain-containing protein</fullName>
    </recommendedName>
</protein>
<gene>
    <name evidence="1" type="ORF">Rcae01_06740</name>
</gene>
<sequence>MEERIREWLETQGYPLEMKVASLFRSMGFRIVQSEYYKDAETGSQRETDVTARVDCEFHGLLVRIEFIIECKSTPDKPWVLFTGGRGLADPARVAQRAASKLGSKALMELCKRKDIQDLALFQMHERSAYGVTQAFTTGNDTTFASATSVSKATAAEIAETNEYSAAVSPVCLIAIPLIVINAELAEAYLNENSELIVTRTNSGTLAWRHKLVGEPHTIIRVLRVEEVESYADDMFASCMQFFDLASDTFKRMANERQNNCVNRSGTPGGN</sequence>
<name>A0ABP9W1G4_9BACT</name>